<keyword evidence="8 12" id="KW-0808">Transferase</keyword>
<dbReference type="InterPro" id="IPR018090">
    <property type="entry name" value="Pyrmidine_PPas_bac/euk"/>
</dbReference>
<evidence type="ECO:0000256" key="4">
    <source>
        <dbReference type="ARBA" id="ARBA00011738"/>
    </source>
</evidence>
<dbReference type="Proteomes" id="UP000651482">
    <property type="component" value="Unassembled WGS sequence"/>
</dbReference>
<dbReference type="EMBL" id="JACRSN010000005">
    <property type="protein sequence ID" value="MBC8533302.1"/>
    <property type="molecule type" value="Genomic_DNA"/>
</dbReference>
<dbReference type="InterPro" id="IPR000053">
    <property type="entry name" value="Thymidine/pyrmidine_PPase"/>
</dbReference>
<evidence type="ECO:0000313" key="13">
    <source>
        <dbReference type="Proteomes" id="UP000651482"/>
    </source>
</evidence>
<comment type="similarity">
    <text evidence="3">Belongs to the thymidine/pyrimidine-nucleoside phosphorylase family.</text>
</comment>
<dbReference type="GO" id="GO:0005829">
    <property type="term" value="C:cytosol"/>
    <property type="evidence" value="ECO:0007669"/>
    <property type="project" value="TreeGrafter"/>
</dbReference>
<evidence type="ECO:0000259" key="11">
    <source>
        <dbReference type="SMART" id="SM00941"/>
    </source>
</evidence>
<evidence type="ECO:0000256" key="6">
    <source>
        <dbReference type="ARBA" id="ARBA00014680"/>
    </source>
</evidence>
<comment type="catalytic activity">
    <reaction evidence="10">
        <text>thymidine + phosphate = 2-deoxy-alpha-D-ribose 1-phosphate + thymine</text>
        <dbReference type="Rhea" id="RHEA:16037"/>
        <dbReference type="ChEBI" id="CHEBI:17748"/>
        <dbReference type="ChEBI" id="CHEBI:17821"/>
        <dbReference type="ChEBI" id="CHEBI:43474"/>
        <dbReference type="ChEBI" id="CHEBI:57259"/>
        <dbReference type="EC" id="2.4.2.2"/>
    </reaction>
</comment>
<dbReference type="InterPro" id="IPR017459">
    <property type="entry name" value="Glycosyl_Trfase_fam3_N_dom"/>
</dbReference>
<dbReference type="InterPro" id="IPR017872">
    <property type="entry name" value="Pyrmidine_PPase_CS"/>
</dbReference>
<keyword evidence="13" id="KW-1185">Reference proteome</keyword>
<evidence type="ECO:0000256" key="8">
    <source>
        <dbReference type="ARBA" id="ARBA00022679"/>
    </source>
</evidence>
<feature type="domain" description="Pyrimidine nucleoside phosphorylase C-terminal" evidence="11">
    <location>
        <begin position="345"/>
        <end position="419"/>
    </location>
</feature>
<dbReference type="NCBIfam" id="TIGR02644">
    <property type="entry name" value="Y_phosphoryl"/>
    <property type="match status" value="1"/>
</dbReference>
<gene>
    <name evidence="12" type="ORF">IAG03_04645</name>
</gene>
<dbReference type="NCBIfam" id="NF004490">
    <property type="entry name" value="PRK05820.1"/>
    <property type="match status" value="1"/>
</dbReference>
<evidence type="ECO:0000256" key="2">
    <source>
        <dbReference type="ARBA" id="ARBA00003877"/>
    </source>
</evidence>
<comment type="catalytic activity">
    <reaction evidence="1">
        <text>2'-deoxyuridine + phosphate = 2-deoxy-alpha-D-ribose 1-phosphate + uracil</text>
        <dbReference type="Rhea" id="RHEA:22824"/>
        <dbReference type="ChEBI" id="CHEBI:16450"/>
        <dbReference type="ChEBI" id="CHEBI:17568"/>
        <dbReference type="ChEBI" id="CHEBI:43474"/>
        <dbReference type="ChEBI" id="CHEBI:57259"/>
        <dbReference type="EC" id="2.4.2.2"/>
    </reaction>
</comment>
<evidence type="ECO:0000256" key="5">
    <source>
        <dbReference type="ARBA" id="ARBA00011889"/>
    </source>
</evidence>
<evidence type="ECO:0000256" key="10">
    <source>
        <dbReference type="ARBA" id="ARBA00048525"/>
    </source>
</evidence>
<dbReference type="Pfam" id="PF07831">
    <property type="entry name" value="PYNP_C"/>
    <property type="match status" value="1"/>
</dbReference>
<proteinExistence type="inferred from homology"/>
<dbReference type="GO" id="GO:0004645">
    <property type="term" value="F:1,4-alpha-oligoglucan phosphorylase activity"/>
    <property type="evidence" value="ECO:0007669"/>
    <property type="project" value="InterPro"/>
</dbReference>
<organism evidence="12 13">
    <name type="scientific">Yeguia hominis</name>
    <dbReference type="NCBI Taxonomy" id="2763662"/>
    <lineage>
        <taxon>Bacteria</taxon>
        <taxon>Bacillati</taxon>
        <taxon>Bacillota</taxon>
        <taxon>Clostridia</taxon>
        <taxon>Eubacteriales</taxon>
        <taxon>Yeguiaceae</taxon>
        <taxon>Yeguia</taxon>
    </lineage>
</organism>
<dbReference type="GO" id="GO:0006213">
    <property type="term" value="P:pyrimidine nucleoside metabolic process"/>
    <property type="evidence" value="ECO:0007669"/>
    <property type="project" value="InterPro"/>
</dbReference>
<dbReference type="PIRSF" id="PIRSF000478">
    <property type="entry name" value="TP_PyNP"/>
    <property type="match status" value="1"/>
</dbReference>
<dbReference type="InterPro" id="IPR013102">
    <property type="entry name" value="PYNP_C"/>
</dbReference>
<accession>A0A926D8G6</accession>
<comment type="function">
    <text evidence="2">Catalyzes phosphorolysis of the pyrimidine nucleosides uridine, thymidine and 2'-deoxyuridine with the formation of the corresponding pyrimidine base and ribose-1-phosphate.</text>
</comment>
<dbReference type="PROSITE" id="PS00647">
    <property type="entry name" value="THYMID_PHOSPHORYLASE"/>
    <property type="match status" value="1"/>
</dbReference>
<evidence type="ECO:0000256" key="3">
    <source>
        <dbReference type="ARBA" id="ARBA00006915"/>
    </source>
</evidence>
<evidence type="ECO:0000256" key="7">
    <source>
        <dbReference type="ARBA" id="ARBA00022676"/>
    </source>
</evidence>
<dbReference type="Pfam" id="PF00591">
    <property type="entry name" value="Glycos_transf_3"/>
    <property type="match status" value="1"/>
</dbReference>
<dbReference type="Gene3D" id="1.20.970.10">
    <property type="entry name" value="Transferase, Pyrimidine Nucleoside Phosphorylase, Chain C"/>
    <property type="match status" value="1"/>
</dbReference>
<comment type="caution">
    <text evidence="12">The sequence shown here is derived from an EMBL/GenBank/DDBJ whole genome shotgun (WGS) entry which is preliminary data.</text>
</comment>
<dbReference type="InterPro" id="IPR000312">
    <property type="entry name" value="Glycosyl_Trfase_fam3"/>
</dbReference>
<comment type="subunit">
    <text evidence="4">Homodimer.</text>
</comment>
<dbReference type="PANTHER" id="PTHR10515">
    <property type="entry name" value="THYMIDINE PHOSPHORYLASE"/>
    <property type="match status" value="1"/>
</dbReference>
<dbReference type="InterPro" id="IPR036320">
    <property type="entry name" value="Glycosyl_Trfase_fam3_N_dom_sf"/>
</dbReference>
<protein>
    <recommendedName>
        <fullName evidence="6">Pyrimidine-nucleoside phosphorylase</fullName>
        <ecNumber evidence="5">2.4.2.2</ecNumber>
    </recommendedName>
</protein>
<dbReference type="SUPFAM" id="SSF54680">
    <property type="entry name" value="Pyrimidine nucleoside phosphorylase C-terminal domain"/>
    <property type="match status" value="1"/>
</dbReference>
<dbReference type="Gene3D" id="3.90.1170.30">
    <property type="entry name" value="Pyrimidine nucleoside phosphorylase-like, C-terminal domain"/>
    <property type="match status" value="1"/>
</dbReference>
<evidence type="ECO:0000256" key="1">
    <source>
        <dbReference type="ARBA" id="ARBA00001066"/>
    </source>
</evidence>
<dbReference type="SMART" id="SM00941">
    <property type="entry name" value="PYNP_C"/>
    <property type="match status" value="1"/>
</dbReference>
<dbReference type="GO" id="GO:0009032">
    <property type="term" value="F:thymidine phosphorylase activity"/>
    <property type="evidence" value="ECO:0007669"/>
    <property type="project" value="TreeGrafter"/>
</dbReference>
<dbReference type="InterPro" id="IPR036566">
    <property type="entry name" value="PYNP-like_C_sf"/>
</dbReference>
<dbReference type="EC" id="2.4.2.2" evidence="5"/>
<reference evidence="12" key="1">
    <citation type="submission" date="2020-08" db="EMBL/GenBank/DDBJ databases">
        <title>Genome public.</title>
        <authorList>
            <person name="Liu C."/>
            <person name="Sun Q."/>
        </authorList>
    </citation>
    <scope>NUCLEOTIDE SEQUENCE</scope>
    <source>
        <strain evidence="12">NSJ-40</strain>
    </source>
</reference>
<evidence type="ECO:0000256" key="9">
    <source>
        <dbReference type="ARBA" id="ARBA00048453"/>
    </source>
</evidence>
<dbReference type="NCBIfam" id="NF004747">
    <property type="entry name" value="PRK06078.1"/>
    <property type="match status" value="1"/>
</dbReference>
<dbReference type="InterPro" id="IPR035902">
    <property type="entry name" value="Nuc_phospho_transferase"/>
</dbReference>
<name>A0A926D8G6_9FIRM</name>
<dbReference type="Pfam" id="PF02885">
    <property type="entry name" value="Glycos_trans_3N"/>
    <property type="match status" value="1"/>
</dbReference>
<dbReference type="AlphaFoldDB" id="A0A926D8G6"/>
<dbReference type="Gene3D" id="3.40.1030.10">
    <property type="entry name" value="Nucleoside phosphorylase/phosphoribosyltransferase catalytic domain"/>
    <property type="match status" value="1"/>
</dbReference>
<dbReference type="RefSeq" id="WP_249318648.1">
    <property type="nucleotide sequence ID" value="NZ_JACRSN010000005.1"/>
</dbReference>
<comment type="catalytic activity">
    <reaction evidence="9">
        <text>uridine + phosphate = alpha-D-ribose 1-phosphate + uracil</text>
        <dbReference type="Rhea" id="RHEA:24388"/>
        <dbReference type="ChEBI" id="CHEBI:16704"/>
        <dbReference type="ChEBI" id="CHEBI:17568"/>
        <dbReference type="ChEBI" id="CHEBI:43474"/>
        <dbReference type="ChEBI" id="CHEBI:57720"/>
        <dbReference type="EC" id="2.4.2.2"/>
    </reaction>
</comment>
<dbReference type="GO" id="GO:0006206">
    <property type="term" value="P:pyrimidine nucleobase metabolic process"/>
    <property type="evidence" value="ECO:0007669"/>
    <property type="project" value="InterPro"/>
</dbReference>
<dbReference type="SUPFAM" id="SSF52418">
    <property type="entry name" value="Nucleoside phosphorylase/phosphoribosyltransferase catalytic domain"/>
    <property type="match status" value="1"/>
</dbReference>
<sequence>MRMYEILAKKREGEELTKEEIQFFISGVTDGSIPDYQITALLMAICIRGMTRRETSALTMAMEHSGDTVDLSSLPGIKVDKHSTGGVGDKTTLIAAPIAAALGVTVAKMSGRGLGHTGGTVDKMESIPGLRTALSREEFFDVVRKTGLSVVGQSGNLDPADKKLYALRDVTATVESIPLIASSIMSKKLAAGADKILLDVKTGSGAFMKTQQDAEMLAREMVEIGRSVGRETIALVTDMDVPLGNAIGNTLEILEVCQTLRGHGPQDLTVLCLELASNMALLAGAGDTIESCRAAARKALESGAALQKLCDMVSAQGGDASYLQHPETFSRAPVKHELFSDRDGYITHMNAEACGEAAMILGAGRIKKEDLIDHSAGIWLLRKTGDAVRAGEVLAVMETAEERFVAEAEPLLRSAYQIGSQQPERRPLILKRIAKSE</sequence>
<dbReference type="SUPFAM" id="SSF47648">
    <property type="entry name" value="Nucleoside phosphorylase/phosphoribosyltransferase N-terminal domain"/>
    <property type="match status" value="1"/>
</dbReference>
<keyword evidence="7 12" id="KW-0328">Glycosyltransferase</keyword>
<evidence type="ECO:0000313" key="12">
    <source>
        <dbReference type="EMBL" id="MBC8533302.1"/>
    </source>
</evidence>
<dbReference type="FunFam" id="3.40.1030.10:FF:000003">
    <property type="entry name" value="Pyrimidine-nucleoside phosphorylase"/>
    <property type="match status" value="1"/>
</dbReference>
<dbReference type="PANTHER" id="PTHR10515:SF0">
    <property type="entry name" value="THYMIDINE PHOSPHORYLASE"/>
    <property type="match status" value="1"/>
</dbReference>